<gene>
    <name evidence="2" type="ORF">QVD17_09341</name>
</gene>
<evidence type="ECO:0000313" key="3">
    <source>
        <dbReference type="Proteomes" id="UP001229421"/>
    </source>
</evidence>
<proteinExistence type="predicted"/>
<sequence>MSSDNSNGDEAKRIFESLKSLNPDRVLRYFSFMYLGIGVEPFLLWLNGLEREIVFADDDANASGSGSTAPEENSVAPIVEDKKPVLGPGMSLTHVDFAKKRSV</sequence>
<keyword evidence="1" id="KW-0472">Membrane</keyword>
<evidence type="ECO:0000313" key="2">
    <source>
        <dbReference type="EMBL" id="KAK1432445.1"/>
    </source>
</evidence>
<keyword evidence="1" id="KW-1133">Transmembrane helix</keyword>
<dbReference type="AlphaFoldDB" id="A0AAD8L754"/>
<feature type="transmembrane region" description="Helical" evidence="1">
    <location>
        <begin position="26"/>
        <end position="46"/>
    </location>
</feature>
<organism evidence="2 3">
    <name type="scientific">Tagetes erecta</name>
    <name type="common">African marigold</name>
    <dbReference type="NCBI Taxonomy" id="13708"/>
    <lineage>
        <taxon>Eukaryota</taxon>
        <taxon>Viridiplantae</taxon>
        <taxon>Streptophyta</taxon>
        <taxon>Embryophyta</taxon>
        <taxon>Tracheophyta</taxon>
        <taxon>Spermatophyta</taxon>
        <taxon>Magnoliopsida</taxon>
        <taxon>eudicotyledons</taxon>
        <taxon>Gunneridae</taxon>
        <taxon>Pentapetalae</taxon>
        <taxon>asterids</taxon>
        <taxon>campanulids</taxon>
        <taxon>Asterales</taxon>
        <taxon>Asteraceae</taxon>
        <taxon>Asteroideae</taxon>
        <taxon>Heliantheae alliance</taxon>
        <taxon>Tageteae</taxon>
        <taxon>Tagetes</taxon>
    </lineage>
</organism>
<name>A0AAD8L754_TARER</name>
<evidence type="ECO:0000256" key="1">
    <source>
        <dbReference type="SAM" id="Phobius"/>
    </source>
</evidence>
<keyword evidence="3" id="KW-1185">Reference proteome</keyword>
<dbReference type="EMBL" id="JAUHHV010000002">
    <property type="protein sequence ID" value="KAK1432445.1"/>
    <property type="molecule type" value="Genomic_DNA"/>
</dbReference>
<comment type="caution">
    <text evidence="2">The sequence shown here is derived from an EMBL/GenBank/DDBJ whole genome shotgun (WGS) entry which is preliminary data.</text>
</comment>
<protein>
    <submittedName>
        <fullName evidence="2">Uncharacterized protein</fullName>
    </submittedName>
</protein>
<reference evidence="2" key="1">
    <citation type="journal article" date="2023" name="bioRxiv">
        <title>Improved chromosome-level genome assembly for marigold (Tagetes erecta).</title>
        <authorList>
            <person name="Jiang F."/>
            <person name="Yuan L."/>
            <person name="Wang S."/>
            <person name="Wang H."/>
            <person name="Xu D."/>
            <person name="Wang A."/>
            <person name="Fan W."/>
        </authorList>
    </citation>
    <scope>NUCLEOTIDE SEQUENCE</scope>
    <source>
        <strain evidence="2">WSJ</strain>
        <tissue evidence="2">Leaf</tissue>
    </source>
</reference>
<keyword evidence="1" id="KW-0812">Transmembrane</keyword>
<dbReference type="Proteomes" id="UP001229421">
    <property type="component" value="Unassembled WGS sequence"/>
</dbReference>
<accession>A0AAD8L754</accession>